<dbReference type="FunFam" id="3.30.930.10:FF:000003">
    <property type="entry name" value="Phenylalanine--tRNA ligase alpha subunit"/>
    <property type="match status" value="1"/>
</dbReference>
<evidence type="ECO:0000256" key="3">
    <source>
        <dbReference type="ARBA" id="ARBA00011209"/>
    </source>
</evidence>
<gene>
    <name evidence="13" type="primary">pheS</name>
    <name evidence="15" type="ORF">DFQ45_101213</name>
</gene>
<dbReference type="CDD" id="cd00496">
    <property type="entry name" value="PheRS_alpha_core"/>
    <property type="match status" value="1"/>
</dbReference>
<dbReference type="InterPro" id="IPR002319">
    <property type="entry name" value="Phenylalanyl-tRNA_Synthase"/>
</dbReference>
<dbReference type="GO" id="GO:0000287">
    <property type="term" value="F:magnesium ion binding"/>
    <property type="evidence" value="ECO:0007669"/>
    <property type="project" value="UniProtKB-UniRule"/>
</dbReference>
<dbReference type="GO" id="GO:0005524">
    <property type="term" value="F:ATP binding"/>
    <property type="evidence" value="ECO:0007669"/>
    <property type="project" value="UniProtKB-UniRule"/>
</dbReference>
<dbReference type="InterPro" id="IPR004188">
    <property type="entry name" value="Phe-tRNA_ligase_II_N"/>
</dbReference>
<dbReference type="Proteomes" id="UP000294575">
    <property type="component" value="Unassembled WGS sequence"/>
</dbReference>
<dbReference type="GO" id="GO:0000049">
    <property type="term" value="F:tRNA binding"/>
    <property type="evidence" value="ECO:0007669"/>
    <property type="project" value="InterPro"/>
</dbReference>
<dbReference type="AlphaFoldDB" id="A0A4R6U193"/>
<evidence type="ECO:0000256" key="9">
    <source>
        <dbReference type="ARBA" id="ARBA00022842"/>
    </source>
</evidence>
<comment type="caution">
    <text evidence="15">The sequence shown here is derived from an EMBL/GenBank/DDBJ whole genome shotgun (WGS) entry which is preliminary data.</text>
</comment>
<evidence type="ECO:0000256" key="5">
    <source>
        <dbReference type="ARBA" id="ARBA00022598"/>
    </source>
</evidence>
<evidence type="ECO:0000256" key="12">
    <source>
        <dbReference type="ARBA" id="ARBA00049255"/>
    </source>
</evidence>
<organism evidence="15 16">
    <name type="scientific">Thiopseudomonas denitrificans</name>
    <dbReference type="NCBI Taxonomy" id="1501432"/>
    <lineage>
        <taxon>Bacteria</taxon>
        <taxon>Pseudomonadati</taxon>
        <taxon>Pseudomonadota</taxon>
        <taxon>Gammaproteobacteria</taxon>
        <taxon>Pseudomonadales</taxon>
        <taxon>Pseudomonadaceae</taxon>
        <taxon>Thiopseudomonas</taxon>
    </lineage>
</organism>
<comment type="cofactor">
    <cofactor evidence="13">
        <name>Mg(2+)</name>
        <dbReference type="ChEBI" id="CHEBI:18420"/>
    </cofactor>
    <text evidence="13">Binds 2 magnesium ions per tetramer.</text>
</comment>
<protein>
    <recommendedName>
        <fullName evidence="13">Phenylalanine--tRNA ligase alpha subunit</fullName>
        <ecNumber evidence="13">6.1.1.20</ecNumber>
    </recommendedName>
    <alternativeName>
        <fullName evidence="13">Phenylalanyl-tRNA synthetase alpha subunit</fullName>
        <shortName evidence="13">PheRS</shortName>
    </alternativeName>
</protein>
<dbReference type="HAMAP" id="MF_00281">
    <property type="entry name" value="Phe_tRNA_synth_alpha1"/>
    <property type="match status" value="1"/>
</dbReference>
<evidence type="ECO:0000256" key="10">
    <source>
        <dbReference type="ARBA" id="ARBA00022917"/>
    </source>
</evidence>
<accession>A0A4R6U193</accession>
<name>A0A4R6U193_9GAMM</name>
<dbReference type="EC" id="6.1.1.20" evidence="13"/>
<evidence type="ECO:0000259" key="14">
    <source>
        <dbReference type="PROSITE" id="PS50862"/>
    </source>
</evidence>
<keyword evidence="6 13" id="KW-0479">Metal-binding</keyword>
<keyword evidence="10 13" id="KW-0648">Protein biosynthesis</keyword>
<evidence type="ECO:0000256" key="1">
    <source>
        <dbReference type="ARBA" id="ARBA00004496"/>
    </source>
</evidence>
<evidence type="ECO:0000256" key="6">
    <source>
        <dbReference type="ARBA" id="ARBA00022723"/>
    </source>
</evidence>
<dbReference type="PANTHER" id="PTHR11538">
    <property type="entry name" value="PHENYLALANYL-TRNA SYNTHETASE"/>
    <property type="match status" value="1"/>
</dbReference>
<keyword evidence="5 13" id="KW-0436">Ligase</keyword>
<comment type="catalytic activity">
    <reaction evidence="12 13">
        <text>tRNA(Phe) + L-phenylalanine + ATP = L-phenylalanyl-tRNA(Phe) + AMP + diphosphate + H(+)</text>
        <dbReference type="Rhea" id="RHEA:19413"/>
        <dbReference type="Rhea" id="RHEA-COMP:9668"/>
        <dbReference type="Rhea" id="RHEA-COMP:9699"/>
        <dbReference type="ChEBI" id="CHEBI:15378"/>
        <dbReference type="ChEBI" id="CHEBI:30616"/>
        <dbReference type="ChEBI" id="CHEBI:33019"/>
        <dbReference type="ChEBI" id="CHEBI:58095"/>
        <dbReference type="ChEBI" id="CHEBI:78442"/>
        <dbReference type="ChEBI" id="CHEBI:78531"/>
        <dbReference type="ChEBI" id="CHEBI:456215"/>
        <dbReference type="EC" id="6.1.1.20"/>
    </reaction>
</comment>
<evidence type="ECO:0000256" key="8">
    <source>
        <dbReference type="ARBA" id="ARBA00022840"/>
    </source>
</evidence>
<dbReference type="EMBL" id="SNYK01000001">
    <property type="protein sequence ID" value="TDQ40080.1"/>
    <property type="molecule type" value="Genomic_DNA"/>
</dbReference>
<dbReference type="InterPro" id="IPR010978">
    <property type="entry name" value="tRNA-bd_arm"/>
</dbReference>
<dbReference type="GO" id="GO:0006432">
    <property type="term" value="P:phenylalanyl-tRNA aminoacylation"/>
    <property type="evidence" value="ECO:0007669"/>
    <property type="project" value="UniProtKB-UniRule"/>
</dbReference>
<dbReference type="GO" id="GO:0005737">
    <property type="term" value="C:cytoplasm"/>
    <property type="evidence" value="ECO:0007669"/>
    <property type="project" value="UniProtKB-SubCell"/>
</dbReference>
<dbReference type="NCBIfam" id="TIGR00468">
    <property type="entry name" value="pheS"/>
    <property type="match status" value="1"/>
</dbReference>
<sequence>MSSRQFFVPDKNCISAIRGGQMRHGAYRDVLAATLRNLHPYAANTVPSKKPELLAKNKTERFASISNGANMDNLDQQVSQALAAIAATDNVQALEQLRVQFLGKKGEFTLLMKQLGSLSAEERPKAGAIINAAKEQVQDALNSRKQLLEDAALNEKLASETLDVTLPGRGQQSGGLHPVTRTLERIEQFFTRIGYDVAEGPEVEDDYHNFEALNIPDHHPARAMHDTFYFNANMLLRTHTSPVQIRTMEAQQPPIRIVCPGRVYRCDSDITHSPMFHQVEGLLIDEDVNFADLKGTIEEFLRVFFEKDLAVRFRPSFFPFTEPSAEVDMQCVMCNGDGCRVCKQTGWLEVMGCGMVHPNVLRMSGIDTEKYRGFAFGMGVERLAMLRYGVNDLRLFFDNDLRFLAQFR</sequence>
<comment type="similarity">
    <text evidence="2 13">Belongs to the class-II aminoacyl-tRNA synthetase family. Phe-tRNA synthetase alpha subunit type 1 subfamily.</text>
</comment>
<evidence type="ECO:0000256" key="4">
    <source>
        <dbReference type="ARBA" id="ARBA00022490"/>
    </source>
</evidence>
<dbReference type="Pfam" id="PF01409">
    <property type="entry name" value="tRNA-synt_2d"/>
    <property type="match status" value="1"/>
</dbReference>
<comment type="subcellular location">
    <subcellularLocation>
        <location evidence="1 13">Cytoplasm</location>
    </subcellularLocation>
</comment>
<evidence type="ECO:0000313" key="16">
    <source>
        <dbReference type="Proteomes" id="UP000294575"/>
    </source>
</evidence>
<keyword evidence="9 13" id="KW-0460">Magnesium</keyword>
<dbReference type="SUPFAM" id="SSF46589">
    <property type="entry name" value="tRNA-binding arm"/>
    <property type="match status" value="1"/>
</dbReference>
<dbReference type="InterPro" id="IPR006195">
    <property type="entry name" value="aa-tRNA-synth_II"/>
</dbReference>
<keyword evidence="11 13" id="KW-0030">Aminoacyl-tRNA synthetase</keyword>
<keyword evidence="8 13" id="KW-0067">ATP-binding</keyword>
<evidence type="ECO:0000256" key="2">
    <source>
        <dbReference type="ARBA" id="ARBA00010207"/>
    </source>
</evidence>
<dbReference type="PROSITE" id="PS50862">
    <property type="entry name" value="AA_TRNA_LIGASE_II"/>
    <property type="match status" value="1"/>
</dbReference>
<dbReference type="InterPro" id="IPR022911">
    <property type="entry name" value="Phe_tRNA_ligase_alpha1_bac"/>
</dbReference>
<keyword evidence="4 13" id="KW-0963">Cytoplasm</keyword>
<reference evidence="15 16" key="1">
    <citation type="submission" date="2019-03" db="EMBL/GenBank/DDBJ databases">
        <title>Genomic Encyclopedia of Type Strains, Phase IV (KMG-IV): sequencing the most valuable type-strain genomes for metagenomic binning, comparative biology and taxonomic classification.</title>
        <authorList>
            <person name="Goeker M."/>
        </authorList>
    </citation>
    <scope>NUCLEOTIDE SEQUENCE [LARGE SCALE GENOMIC DNA]</scope>
    <source>
        <strain evidence="15 16">DSM 28679</strain>
    </source>
</reference>
<evidence type="ECO:0000256" key="7">
    <source>
        <dbReference type="ARBA" id="ARBA00022741"/>
    </source>
</evidence>
<dbReference type="GO" id="GO:0004826">
    <property type="term" value="F:phenylalanine-tRNA ligase activity"/>
    <property type="evidence" value="ECO:0007669"/>
    <property type="project" value="UniProtKB-UniRule"/>
</dbReference>
<evidence type="ECO:0000256" key="11">
    <source>
        <dbReference type="ARBA" id="ARBA00023146"/>
    </source>
</evidence>
<dbReference type="Gene3D" id="3.30.930.10">
    <property type="entry name" value="Bira Bifunctional Protein, Domain 2"/>
    <property type="match status" value="1"/>
</dbReference>
<comment type="subunit">
    <text evidence="3 13">Tetramer of two alpha and two beta subunits.</text>
</comment>
<evidence type="ECO:0000256" key="13">
    <source>
        <dbReference type="HAMAP-Rule" id="MF_00281"/>
    </source>
</evidence>
<dbReference type="InterPro" id="IPR004529">
    <property type="entry name" value="Phe-tRNA-synth_IIc_asu"/>
</dbReference>
<keyword evidence="7 13" id="KW-0547">Nucleotide-binding</keyword>
<keyword evidence="16" id="KW-1185">Reference proteome</keyword>
<proteinExistence type="inferred from homology"/>
<evidence type="ECO:0000313" key="15">
    <source>
        <dbReference type="EMBL" id="TDQ40080.1"/>
    </source>
</evidence>
<dbReference type="SUPFAM" id="SSF55681">
    <property type="entry name" value="Class II aaRS and biotin synthetases"/>
    <property type="match status" value="1"/>
</dbReference>
<dbReference type="PANTHER" id="PTHR11538:SF41">
    <property type="entry name" value="PHENYLALANINE--TRNA LIGASE, MITOCHONDRIAL"/>
    <property type="match status" value="1"/>
</dbReference>
<feature type="domain" description="Aminoacyl-transfer RNA synthetases class-II family profile" evidence="14">
    <location>
        <begin position="186"/>
        <end position="406"/>
    </location>
</feature>
<dbReference type="Pfam" id="PF02912">
    <property type="entry name" value="Phe_tRNA-synt_N"/>
    <property type="match status" value="1"/>
</dbReference>
<dbReference type="InterPro" id="IPR045864">
    <property type="entry name" value="aa-tRNA-synth_II/BPL/LPL"/>
</dbReference>
<feature type="binding site" evidence="13">
    <location>
        <position position="322"/>
    </location>
    <ligand>
        <name>Mg(2+)</name>
        <dbReference type="ChEBI" id="CHEBI:18420"/>
        <note>shared with beta subunit</note>
    </ligand>
</feature>